<dbReference type="GO" id="GO:0016042">
    <property type="term" value="P:lipid catabolic process"/>
    <property type="evidence" value="ECO:0007669"/>
    <property type="project" value="UniProtKB-KW"/>
</dbReference>
<name>A0A7G3B1V7_LUTLO</name>
<dbReference type="SUPFAM" id="SSF53474">
    <property type="entry name" value="alpha/beta-Hydrolases"/>
    <property type="match status" value="1"/>
</dbReference>
<keyword evidence="5" id="KW-0443">Lipid metabolism</keyword>
<dbReference type="VEuPathDB" id="VectorBase:LLONM1_001354"/>
<organism evidence="9">
    <name type="scientific">Lutzomyia longipalpis</name>
    <name type="common">Sand fly</name>
    <dbReference type="NCBI Taxonomy" id="7200"/>
    <lineage>
        <taxon>Eukaryota</taxon>
        <taxon>Metazoa</taxon>
        <taxon>Ecdysozoa</taxon>
        <taxon>Arthropoda</taxon>
        <taxon>Hexapoda</taxon>
        <taxon>Insecta</taxon>
        <taxon>Pterygota</taxon>
        <taxon>Neoptera</taxon>
        <taxon>Endopterygota</taxon>
        <taxon>Diptera</taxon>
        <taxon>Nematocera</taxon>
        <taxon>Psychodoidea</taxon>
        <taxon>Psychodidae</taxon>
        <taxon>Lutzomyia</taxon>
        <taxon>Lutzomyia</taxon>
    </lineage>
</organism>
<dbReference type="EMBL" id="GITU01009475">
    <property type="protein sequence ID" value="MBC1178178.1"/>
    <property type="molecule type" value="Transcribed_RNA"/>
</dbReference>
<feature type="domain" description="Partial AB-hydrolase lipase" evidence="8">
    <location>
        <begin position="34"/>
        <end position="94"/>
    </location>
</feature>
<keyword evidence="2 7" id="KW-0732">Signal</keyword>
<evidence type="ECO:0000256" key="7">
    <source>
        <dbReference type="SAM" id="SignalP"/>
    </source>
</evidence>
<feature type="signal peptide" evidence="7">
    <location>
        <begin position="1"/>
        <end position="17"/>
    </location>
</feature>
<protein>
    <submittedName>
        <fullName evidence="9">Putative triglyceride lipase-cholesterol esterase</fullName>
    </submittedName>
</protein>
<evidence type="ECO:0000256" key="6">
    <source>
        <dbReference type="ARBA" id="ARBA00023180"/>
    </source>
</evidence>
<keyword evidence="3" id="KW-0378">Hydrolase</keyword>
<keyword evidence="4" id="KW-0442">Lipid degradation</keyword>
<evidence type="ECO:0000256" key="4">
    <source>
        <dbReference type="ARBA" id="ARBA00022963"/>
    </source>
</evidence>
<dbReference type="Gene3D" id="3.40.50.1820">
    <property type="entry name" value="alpha/beta hydrolase"/>
    <property type="match status" value="1"/>
</dbReference>
<evidence type="ECO:0000256" key="2">
    <source>
        <dbReference type="ARBA" id="ARBA00022729"/>
    </source>
</evidence>
<dbReference type="FunFam" id="3.40.50.1820:FF:000057">
    <property type="entry name" value="Lipase"/>
    <property type="match status" value="1"/>
</dbReference>
<sequence>MIKFSILTFLILGVTYGFSRDFSSKDGFNPLNVVDMIVSKGYPVESYEVQTEDGYLLTMHRIPYGRTNESGPAPNKPVVFLQHGLLSSSTDWVVIGPDNGALGYLLADAGYDVWMGNARGNVWSRKHVSLNPDNPLTRHQFWDFSWHEIAIYDIPAMIDFILKTTGRAKLHYVGHSQGTTVLFVMLSLKPQYSDKLLSAQALAPVAFMSHLESPFVQAIAPLVNPLDLLTNLLGVDEFAPTNEAFELGGYLACQDASPIQGLCSNILFLMFGFDPPQLNETIIPTFLANAPAGASTKQFAHYPADTTLRFFKDFHNSRQ</sequence>
<dbReference type="GO" id="GO:0016787">
    <property type="term" value="F:hydrolase activity"/>
    <property type="evidence" value="ECO:0007669"/>
    <property type="project" value="UniProtKB-KW"/>
</dbReference>
<evidence type="ECO:0000256" key="5">
    <source>
        <dbReference type="ARBA" id="ARBA00023098"/>
    </source>
</evidence>
<evidence type="ECO:0000256" key="3">
    <source>
        <dbReference type="ARBA" id="ARBA00022801"/>
    </source>
</evidence>
<keyword evidence="6" id="KW-0325">Glycoprotein</keyword>
<dbReference type="InterPro" id="IPR029058">
    <property type="entry name" value="AB_hydrolase_fold"/>
</dbReference>
<dbReference type="InterPro" id="IPR006693">
    <property type="entry name" value="AB_hydrolase_lipase"/>
</dbReference>
<comment type="similarity">
    <text evidence="1">Belongs to the AB hydrolase superfamily. Lipase family.</text>
</comment>
<reference evidence="9" key="1">
    <citation type="journal article" date="2020" name="BMC">
        <title>Leishmania infection induces a limited differential gene expression in the sand fly midgut.</title>
        <authorList>
            <person name="Coutinho-Abreu I.V."/>
            <person name="Serafim T.D."/>
            <person name="Meneses C."/>
            <person name="Kamhawi S."/>
            <person name="Oliveira F."/>
            <person name="Valenzuela J.G."/>
        </authorList>
    </citation>
    <scope>NUCLEOTIDE SEQUENCE</scope>
    <source>
        <strain evidence="9">Jacobina</strain>
        <tissue evidence="9">Midgut</tissue>
    </source>
</reference>
<evidence type="ECO:0000259" key="8">
    <source>
        <dbReference type="Pfam" id="PF04083"/>
    </source>
</evidence>
<accession>A0A7G3B1V7</accession>
<evidence type="ECO:0000313" key="9">
    <source>
        <dbReference type="EMBL" id="MBC1178178.1"/>
    </source>
</evidence>
<evidence type="ECO:0000256" key="1">
    <source>
        <dbReference type="ARBA" id="ARBA00010701"/>
    </source>
</evidence>
<dbReference type="Pfam" id="PF04083">
    <property type="entry name" value="Abhydro_lipase"/>
    <property type="match status" value="1"/>
</dbReference>
<dbReference type="AlphaFoldDB" id="A0A7G3B1V7"/>
<proteinExistence type="inferred from homology"/>
<dbReference type="PANTHER" id="PTHR11005">
    <property type="entry name" value="LYSOSOMAL ACID LIPASE-RELATED"/>
    <property type="match status" value="1"/>
</dbReference>
<feature type="chain" id="PRO_5028903151" evidence="7">
    <location>
        <begin position="18"/>
        <end position="319"/>
    </location>
</feature>